<accession>A0A1G2QHK1</accession>
<dbReference type="InterPro" id="IPR036314">
    <property type="entry name" value="SOD_C_sf"/>
</dbReference>
<dbReference type="SUPFAM" id="SSF54719">
    <property type="entry name" value="Fe,Mn superoxide dismutase (SOD), C-terminal domain"/>
    <property type="match status" value="1"/>
</dbReference>
<dbReference type="InterPro" id="IPR019832">
    <property type="entry name" value="Mn/Fe_SOD_C"/>
</dbReference>
<feature type="binding site" evidence="5">
    <location>
        <position position="165"/>
    </location>
    <ligand>
        <name>Mn(2+)</name>
        <dbReference type="ChEBI" id="CHEBI:29035"/>
    </ligand>
</feature>
<dbReference type="FunFam" id="3.55.40.20:FF:000004">
    <property type="entry name" value="Superoxide dismutase [Fe]"/>
    <property type="match status" value="1"/>
</dbReference>
<dbReference type="PRINTS" id="PR01703">
    <property type="entry name" value="MNSODISMTASE"/>
</dbReference>
<gene>
    <name evidence="9" type="ORF">A2589_02465</name>
</gene>
<organism evidence="9 10">
    <name type="scientific">Candidatus Vogelbacteria bacterium RIFOXYD1_FULL_46_19</name>
    <dbReference type="NCBI Taxonomy" id="1802439"/>
    <lineage>
        <taxon>Bacteria</taxon>
        <taxon>Candidatus Vogeliibacteriota</taxon>
    </lineage>
</organism>
<feature type="domain" description="Manganese/iron superoxide dismutase C-terminal" evidence="8">
    <location>
        <begin position="99"/>
        <end position="198"/>
    </location>
</feature>
<dbReference type="SUPFAM" id="SSF46609">
    <property type="entry name" value="Fe,Mn superoxide dismutase (SOD), N-terminal domain"/>
    <property type="match status" value="1"/>
</dbReference>
<reference evidence="9 10" key="1">
    <citation type="journal article" date="2016" name="Nat. Commun.">
        <title>Thousands of microbial genomes shed light on interconnected biogeochemical processes in an aquifer system.</title>
        <authorList>
            <person name="Anantharaman K."/>
            <person name="Brown C.T."/>
            <person name="Hug L.A."/>
            <person name="Sharon I."/>
            <person name="Castelle C.J."/>
            <person name="Probst A.J."/>
            <person name="Thomas B.C."/>
            <person name="Singh A."/>
            <person name="Wilkins M.J."/>
            <person name="Karaoz U."/>
            <person name="Brodie E.L."/>
            <person name="Williams K.H."/>
            <person name="Hubbard S.S."/>
            <person name="Banfield J.F."/>
        </authorList>
    </citation>
    <scope>NUCLEOTIDE SEQUENCE [LARGE SCALE GENOMIC DNA]</scope>
</reference>
<feature type="binding site" evidence="5">
    <location>
        <position position="169"/>
    </location>
    <ligand>
        <name>Mn(2+)</name>
        <dbReference type="ChEBI" id="CHEBI:29035"/>
    </ligand>
</feature>
<dbReference type="EMBL" id="MHTK01000004">
    <property type="protein sequence ID" value="OHA59947.1"/>
    <property type="molecule type" value="Genomic_DNA"/>
</dbReference>
<keyword evidence="3 5" id="KW-0479">Metal-binding</keyword>
<proteinExistence type="inferred from homology"/>
<dbReference type="InterPro" id="IPR001189">
    <property type="entry name" value="Mn/Fe_SOD"/>
</dbReference>
<evidence type="ECO:0000256" key="6">
    <source>
        <dbReference type="RuleBase" id="RU000414"/>
    </source>
</evidence>
<evidence type="ECO:0000256" key="2">
    <source>
        <dbReference type="ARBA" id="ARBA00012682"/>
    </source>
</evidence>
<dbReference type="InterPro" id="IPR019833">
    <property type="entry name" value="Mn/Fe_SOD_BS"/>
</dbReference>
<evidence type="ECO:0000313" key="9">
    <source>
        <dbReference type="EMBL" id="OHA59947.1"/>
    </source>
</evidence>
<name>A0A1G2QHK1_9BACT</name>
<dbReference type="AlphaFoldDB" id="A0A1G2QHK1"/>
<dbReference type="Pfam" id="PF02777">
    <property type="entry name" value="Sod_Fe_C"/>
    <property type="match status" value="1"/>
</dbReference>
<dbReference type="EC" id="1.15.1.1" evidence="2 6"/>
<dbReference type="FunFam" id="1.10.287.990:FF:000001">
    <property type="entry name" value="Superoxide dismutase"/>
    <property type="match status" value="1"/>
</dbReference>
<dbReference type="PIRSF" id="PIRSF000349">
    <property type="entry name" value="SODismutase"/>
    <property type="match status" value="1"/>
</dbReference>
<dbReference type="Pfam" id="PF00081">
    <property type="entry name" value="Sod_Fe_N"/>
    <property type="match status" value="1"/>
</dbReference>
<comment type="function">
    <text evidence="6">Destroys radicals which are normally produced within the cells and which are toxic to biological systems.</text>
</comment>
<comment type="catalytic activity">
    <reaction evidence="6">
        <text>2 superoxide + 2 H(+) = H2O2 + O2</text>
        <dbReference type="Rhea" id="RHEA:20696"/>
        <dbReference type="ChEBI" id="CHEBI:15378"/>
        <dbReference type="ChEBI" id="CHEBI:15379"/>
        <dbReference type="ChEBI" id="CHEBI:16240"/>
        <dbReference type="ChEBI" id="CHEBI:18421"/>
        <dbReference type="EC" id="1.15.1.1"/>
    </reaction>
</comment>
<dbReference type="Proteomes" id="UP000177838">
    <property type="component" value="Unassembled WGS sequence"/>
</dbReference>
<feature type="binding site" evidence="5">
    <location>
        <position position="82"/>
    </location>
    <ligand>
        <name>Mn(2+)</name>
        <dbReference type="ChEBI" id="CHEBI:29035"/>
    </ligand>
</feature>
<dbReference type="InterPro" id="IPR036324">
    <property type="entry name" value="Mn/Fe_SOD_N_sf"/>
</dbReference>
<evidence type="ECO:0000256" key="1">
    <source>
        <dbReference type="ARBA" id="ARBA00008714"/>
    </source>
</evidence>
<evidence type="ECO:0000313" key="10">
    <source>
        <dbReference type="Proteomes" id="UP000177838"/>
    </source>
</evidence>
<comment type="caution">
    <text evidence="9">The sequence shown here is derived from an EMBL/GenBank/DDBJ whole genome shotgun (WGS) entry which is preliminary data.</text>
</comment>
<dbReference type="InterPro" id="IPR019831">
    <property type="entry name" value="Mn/Fe_SOD_N"/>
</dbReference>
<evidence type="ECO:0000256" key="3">
    <source>
        <dbReference type="ARBA" id="ARBA00022723"/>
    </source>
</evidence>
<dbReference type="STRING" id="1802439.A2589_02465"/>
<feature type="binding site" evidence="5">
    <location>
        <position position="27"/>
    </location>
    <ligand>
        <name>Mn(2+)</name>
        <dbReference type="ChEBI" id="CHEBI:29035"/>
    </ligand>
</feature>
<feature type="domain" description="Manganese/iron superoxide dismutase N-terminal" evidence="7">
    <location>
        <begin position="3"/>
        <end position="89"/>
    </location>
</feature>
<dbReference type="GO" id="GO:0046872">
    <property type="term" value="F:metal ion binding"/>
    <property type="evidence" value="ECO:0007669"/>
    <property type="project" value="UniProtKB-KW"/>
</dbReference>
<dbReference type="Gene3D" id="1.10.287.990">
    <property type="entry name" value="Fe,Mn superoxide dismutase (SOD) domain"/>
    <property type="match status" value="1"/>
</dbReference>
<keyword evidence="4 6" id="KW-0560">Oxidoreductase</keyword>
<evidence type="ECO:0000259" key="8">
    <source>
        <dbReference type="Pfam" id="PF02777"/>
    </source>
</evidence>
<dbReference type="Gene3D" id="3.55.40.20">
    <property type="entry name" value="Iron/manganese superoxide dismutase, C-terminal domain"/>
    <property type="match status" value="1"/>
</dbReference>
<dbReference type="PROSITE" id="PS00088">
    <property type="entry name" value="SOD_MN"/>
    <property type="match status" value="1"/>
</dbReference>
<dbReference type="GO" id="GO:0005737">
    <property type="term" value="C:cytoplasm"/>
    <property type="evidence" value="ECO:0007669"/>
    <property type="project" value="TreeGrafter"/>
</dbReference>
<sequence length="201" mass="22697">MMHQLPPLPYAYDALEPYLDAATMTVHHDRHHQAYIDKLNTALEKYPDWATHPVENLLKNLDQVPEAIRLAVRNHGGGHANHSLFWSILAPAGEVLAPVGNIKEALDDSFGGFESFKSKLTEAALGQFGSGWAWLTRGDSGLAVLATANQDSPWSLGVTPLLGIDVWEHAYYLKYQNRRPEYVENFFKVINWEEVNRRFLS</sequence>
<evidence type="ECO:0000256" key="5">
    <source>
        <dbReference type="PIRSR" id="PIRSR000349-1"/>
    </source>
</evidence>
<evidence type="ECO:0000256" key="4">
    <source>
        <dbReference type="ARBA" id="ARBA00023002"/>
    </source>
</evidence>
<evidence type="ECO:0000259" key="7">
    <source>
        <dbReference type="Pfam" id="PF00081"/>
    </source>
</evidence>
<comment type="similarity">
    <text evidence="1 6">Belongs to the iron/manganese superoxide dismutase family.</text>
</comment>
<dbReference type="GO" id="GO:0004784">
    <property type="term" value="F:superoxide dismutase activity"/>
    <property type="evidence" value="ECO:0007669"/>
    <property type="project" value="UniProtKB-EC"/>
</dbReference>
<dbReference type="PANTHER" id="PTHR43595:SF2">
    <property type="entry name" value="SMALL RIBOSOMAL SUBUNIT PROTEIN MS42"/>
    <property type="match status" value="1"/>
</dbReference>
<dbReference type="PANTHER" id="PTHR43595">
    <property type="entry name" value="37S RIBOSOMAL PROTEIN S26, MITOCHONDRIAL"/>
    <property type="match status" value="1"/>
</dbReference>
<protein>
    <recommendedName>
        <fullName evidence="2 6">Superoxide dismutase</fullName>
        <ecNumber evidence="2 6">1.15.1.1</ecNumber>
    </recommendedName>
</protein>